<evidence type="ECO:0000313" key="8">
    <source>
        <dbReference type="EMBL" id="UPT90373.1"/>
    </source>
</evidence>
<dbReference type="Pfam" id="PF01757">
    <property type="entry name" value="Acyl_transf_3"/>
    <property type="match status" value="1"/>
</dbReference>
<comment type="subcellular location">
    <subcellularLocation>
        <location evidence="1">Cell membrane</location>
        <topology evidence="1">Multi-pass membrane protein</topology>
    </subcellularLocation>
</comment>
<organism evidence="8 9">
    <name type="scientific">Bradyrhizobium barranii subsp. apii</name>
    <dbReference type="NCBI Taxonomy" id="2819348"/>
    <lineage>
        <taxon>Bacteria</taxon>
        <taxon>Pseudomonadati</taxon>
        <taxon>Pseudomonadota</taxon>
        <taxon>Alphaproteobacteria</taxon>
        <taxon>Hyphomicrobiales</taxon>
        <taxon>Nitrobacteraceae</taxon>
        <taxon>Bradyrhizobium</taxon>
        <taxon>Bradyrhizobium barranii</taxon>
    </lineage>
</organism>
<keyword evidence="5" id="KW-1133">Transmembrane helix</keyword>
<dbReference type="Proteomes" id="UP000551709">
    <property type="component" value="Chromosome"/>
</dbReference>
<dbReference type="GO" id="GO:0016788">
    <property type="term" value="F:hydrolase activity, acting on ester bonds"/>
    <property type="evidence" value="ECO:0007669"/>
    <property type="project" value="UniProtKB-ARBA"/>
</dbReference>
<dbReference type="GO" id="GO:0009103">
    <property type="term" value="P:lipopolysaccharide biosynthetic process"/>
    <property type="evidence" value="ECO:0007669"/>
    <property type="project" value="TreeGrafter"/>
</dbReference>
<keyword evidence="4" id="KW-0812">Transmembrane</keyword>
<dbReference type="PANTHER" id="PTHR23028:SF53">
    <property type="entry name" value="ACYL_TRANSF_3 DOMAIN-CONTAINING PROTEIN"/>
    <property type="match status" value="1"/>
</dbReference>
<evidence type="ECO:0000256" key="4">
    <source>
        <dbReference type="ARBA" id="ARBA00022692"/>
    </source>
</evidence>
<evidence type="ECO:0000256" key="7">
    <source>
        <dbReference type="ARBA" id="ARBA00023315"/>
    </source>
</evidence>
<dbReference type="Gene3D" id="3.40.50.1110">
    <property type="entry name" value="SGNH hydrolase"/>
    <property type="match status" value="1"/>
</dbReference>
<keyword evidence="3" id="KW-0808">Transferase</keyword>
<accession>A0A8T5VKI4</accession>
<dbReference type="AlphaFoldDB" id="A0A8T5VKI4"/>
<keyword evidence="7 8" id="KW-0012">Acyltransferase</keyword>
<evidence type="ECO:0000256" key="6">
    <source>
        <dbReference type="ARBA" id="ARBA00023136"/>
    </source>
</evidence>
<dbReference type="Pfam" id="PF19040">
    <property type="entry name" value="SGNH"/>
    <property type="match status" value="1"/>
</dbReference>
<dbReference type="RefSeq" id="WP_166099768.1">
    <property type="nucleotide sequence ID" value="NZ_CP096255.1"/>
</dbReference>
<evidence type="ECO:0000256" key="3">
    <source>
        <dbReference type="ARBA" id="ARBA00022679"/>
    </source>
</evidence>
<gene>
    <name evidence="8" type="ORF">HAP41_0000016430</name>
</gene>
<dbReference type="InterPro" id="IPR043968">
    <property type="entry name" value="SGNH"/>
</dbReference>
<protein>
    <submittedName>
        <fullName evidence="8">Acyltransferase</fullName>
    </submittedName>
</protein>
<evidence type="ECO:0000256" key="1">
    <source>
        <dbReference type="ARBA" id="ARBA00004651"/>
    </source>
</evidence>
<dbReference type="SUPFAM" id="SSF52266">
    <property type="entry name" value="SGNH hydrolase"/>
    <property type="match status" value="1"/>
</dbReference>
<sequence length="689" mass="76676">MSVVTRERNRQAWMSSNGVLASRRVALEPKLAPAIPLTANAEAARFRPEIAALRAVAVLGVVLCHLKISAFDGGFVGVDIFFVISGYLISRNTLLDLRQNRFSFTNFYIRRSRRILPALIFTVVVTFVVGALWLPPDAFRQLAKESTHALLSISNIQYWRESKQYFATASDQLALLHCWSLSLEEQFYLFWPALLFWAFRLGRIATIILVMASVSFTLSILELSRDPQAAFFLTPFRIFEFSIGAQIIFIEERIRVSNLVAESIAIGGMLAIGTSYLTFTSTMPFPGFAVLLPCVGAAAVIFVGSNARTTCWLANPLAQAIGAISYSLYLCHWPLIFFTRFIFGAEVMTATTDAILIAIMGITATAMYFFIEKPFVHERSRSLSPRSRTSILGYGGTVLVLVAITHTAFLQDGWAWRLSWEKQQLTELQRFGVVSCEAKSSSSICAFGKFDAPLSVEIVGDSVAQQYVAALDPLLKQLGLRGETLTVGGCPILIGMALKGSQREACESRKKSILTRLRSSDGNVVLTQAWGGYNDDTTISDFGRLDLSSGEERSLAQLETSLEKTIEVLAVGRRKILLVGDQVRTNCKIDKDRLLPGPLWHAPQAPCPSINRDQIAHSGERVNAVLERVAARWADRVTLIKPVDYFCDEECPVVRNGLWLYLDELHFTRAGSQYMGQRAENVFREFLIR</sequence>
<evidence type="ECO:0000256" key="5">
    <source>
        <dbReference type="ARBA" id="ARBA00022989"/>
    </source>
</evidence>
<proteinExistence type="predicted"/>
<dbReference type="InterPro" id="IPR036514">
    <property type="entry name" value="SGNH_hydro_sf"/>
</dbReference>
<dbReference type="GO" id="GO:0016747">
    <property type="term" value="F:acyltransferase activity, transferring groups other than amino-acyl groups"/>
    <property type="evidence" value="ECO:0007669"/>
    <property type="project" value="InterPro"/>
</dbReference>
<dbReference type="InterPro" id="IPR050879">
    <property type="entry name" value="Acyltransferase_3"/>
</dbReference>
<reference evidence="8 9" key="1">
    <citation type="journal article" date="2017" name="Syst. Appl. Microbiol.">
        <title>Soybeans inoculated with root zone soils of Canadian native legumes harbour diverse and novel Bradyrhizobium spp. that possess agricultural potential.</title>
        <authorList>
            <person name="Bromfield E.S.P."/>
            <person name="Cloutier S."/>
            <person name="Tambong J.T."/>
            <person name="Tran Thi T.V."/>
        </authorList>
    </citation>
    <scope>NUCLEOTIDE SEQUENCE [LARGE SCALE GENOMIC DNA]</scope>
    <source>
        <strain evidence="8 9">1S5</strain>
    </source>
</reference>
<evidence type="ECO:0000313" key="9">
    <source>
        <dbReference type="Proteomes" id="UP000551709"/>
    </source>
</evidence>
<dbReference type="GO" id="GO:0005886">
    <property type="term" value="C:plasma membrane"/>
    <property type="evidence" value="ECO:0007669"/>
    <property type="project" value="UniProtKB-SubCell"/>
</dbReference>
<dbReference type="PANTHER" id="PTHR23028">
    <property type="entry name" value="ACETYLTRANSFERASE"/>
    <property type="match status" value="1"/>
</dbReference>
<name>A0A8T5VKI4_9BRAD</name>
<keyword evidence="6" id="KW-0472">Membrane</keyword>
<keyword evidence="2" id="KW-1003">Cell membrane</keyword>
<evidence type="ECO:0000256" key="2">
    <source>
        <dbReference type="ARBA" id="ARBA00022475"/>
    </source>
</evidence>
<dbReference type="InterPro" id="IPR002656">
    <property type="entry name" value="Acyl_transf_3_dom"/>
</dbReference>
<dbReference type="EMBL" id="CP096255">
    <property type="protein sequence ID" value="UPT90373.1"/>
    <property type="molecule type" value="Genomic_DNA"/>
</dbReference>